<protein>
    <submittedName>
        <fullName evidence="3">PQQ-dependent sugar dehydrogenase</fullName>
    </submittedName>
</protein>
<dbReference type="EMBL" id="JALHLF010000001">
    <property type="protein sequence ID" value="MCJ2181219.1"/>
    <property type="molecule type" value="Genomic_DNA"/>
</dbReference>
<dbReference type="RefSeq" id="WP_244016293.1">
    <property type="nucleotide sequence ID" value="NZ_JALHLF010000001.1"/>
</dbReference>
<dbReference type="Proteomes" id="UP001162881">
    <property type="component" value="Unassembled WGS sequence"/>
</dbReference>
<name>A0ABT0B848_9SPHN</name>
<evidence type="ECO:0000313" key="3">
    <source>
        <dbReference type="EMBL" id="MCJ2181219.1"/>
    </source>
</evidence>
<dbReference type="PANTHER" id="PTHR19328">
    <property type="entry name" value="HEDGEHOG-INTERACTING PROTEIN"/>
    <property type="match status" value="1"/>
</dbReference>
<dbReference type="Pfam" id="PF07995">
    <property type="entry name" value="GSDH"/>
    <property type="match status" value="1"/>
</dbReference>
<dbReference type="PANTHER" id="PTHR19328:SF75">
    <property type="entry name" value="ALDOSE SUGAR DEHYDROGENASE YLII"/>
    <property type="match status" value="1"/>
</dbReference>
<evidence type="ECO:0000313" key="4">
    <source>
        <dbReference type="Proteomes" id="UP001162881"/>
    </source>
</evidence>
<feature type="region of interest" description="Disordered" evidence="1">
    <location>
        <begin position="17"/>
        <end position="39"/>
    </location>
</feature>
<keyword evidence="4" id="KW-1185">Reference proteome</keyword>
<dbReference type="Gene3D" id="2.120.10.30">
    <property type="entry name" value="TolB, C-terminal domain"/>
    <property type="match status" value="1"/>
</dbReference>
<sequence>MAPLSSLALALASCGSAASGGEDRGERGQGPAADGDATNTPFAVETKASFDEPWAMDFDASTNTAIITEKAGTIRLYLPNGTKGTVSGAPRVAYAGQGGLGDVRFAPQPGWEPRADGSLDGRRVYLSWAEPSAGETSGAAVGLGTLACTAPDACALTGLRVIWRQQPKVTGHGHYSHRLAFSPDDKYLFVSSGERQKQSPAQDLSNTLGTIVRLLPDGRPAPGNPFAAKGSPSDEIWSFGHRNVLGLAFDADGNLWDLEHGPQGGDEINLIRPGQNYGWPLVSDGDHYDGTPIPRSSSRPDLAQPAISWNPVIAPGDFILYKGDKYPGFHGKAVVASFAVPGLVLVSLNGSSGVEEARYPLANRIREIREDPGGTIWLLEDGPAPDSGHLLKLVPRKASSHAN</sequence>
<dbReference type="SUPFAM" id="SSF50952">
    <property type="entry name" value="Soluble quinoprotein glucose dehydrogenase"/>
    <property type="match status" value="1"/>
</dbReference>
<organism evidence="3 4">
    <name type="scientific">Novosphingobium organovorum</name>
    <dbReference type="NCBI Taxonomy" id="2930092"/>
    <lineage>
        <taxon>Bacteria</taxon>
        <taxon>Pseudomonadati</taxon>
        <taxon>Pseudomonadota</taxon>
        <taxon>Alphaproteobacteria</taxon>
        <taxon>Sphingomonadales</taxon>
        <taxon>Sphingomonadaceae</taxon>
        <taxon>Novosphingobium</taxon>
    </lineage>
</organism>
<dbReference type="InterPro" id="IPR011041">
    <property type="entry name" value="Quinoprot_gluc/sorb_DH_b-prop"/>
</dbReference>
<reference evidence="3" key="1">
    <citation type="submission" date="2022-03" db="EMBL/GenBank/DDBJ databases">
        <title>Identification of a novel bacterium isolated from mangrove sediments.</title>
        <authorList>
            <person name="Pan X."/>
        </authorList>
    </citation>
    <scope>NUCLEOTIDE SEQUENCE</scope>
    <source>
        <strain evidence="3">B1949</strain>
    </source>
</reference>
<dbReference type="InterPro" id="IPR011042">
    <property type="entry name" value="6-blade_b-propeller_TolB-like"/>
</dbReference>
<dbReference type="InterPro" id="IPR012938">
    <property type="entry name" value="Glc/Sorbosone_DH"/>
</dbReference>
<proteinExistence type="predicted"/>
<evidence type="ECO:0000256" key="1">
    <source>
        <dbReference type="SAM" id="MobiDB-lite"/>
    </source>
</evidence>
<feature type="domain" description="Glucose/Sorbosone dehydrogenase" evidence="2">
    <location>
        <begin position="50"/>
        <end position="382"/>
    </location>
</feature>
<gene>
    <name evidence="3" type="ORF">MTR62_00620</name>
</gene>
<accession>A0ABT0B848</accession>
<evidence type="ECO:0000259" key="2">
    <source>
        <dbReference type="Pfam" id="PF07995"/>
    </source>
</evidence>
<comment type="caution">
    <text evidence="3">The sequence shown here is derived from an EMBL/GenBank/DDBJ whole genome shotgun (WGS) entry which is preliminary data.</text>
</comment>